<evidence type="ECO:0000313" key="2">
    <source>
        <dbReference type="EnsemblMetazoa" id="XP_037871221.1"/>
    </source>
</evidence>
<dbReference type="InterPro" id="IPR009911">
    <property type="entry name" value="Fibroin_P25"/>
</dbReference>
<reference evidence="2" key="2">
    <citation type="submission" date="2022-06" db="UniProtKB">
        <authorList>
            <consortium name="EnsemblMetazoa"/>
        </authorList>
    </citation>
    <scope>IDENTIFICATION</scope>
    <source>
        <strain evidence="2">p50T (Dazao)</strain>
    </source>
</reference>
<dbReference type="RefSeq" id="XP_037871221.1">
    <property type="nucleotide sequence ID" value="XM_038015293.2"/>
</dbReference>
<dbReference type="AlphaFoldDB" id="A0A8R2R443"/>
<dbReference type="Pfam" id="PF07294">
    <property type="entry name" value="Fibroin_P25"/>
    <property type="match status" value="1"/>
</dbReference>
<keyword evidence="1" id="KW-0732">Signal</keyword>
<dbReference type="Proteomes" id="UP000005204">
    <property type="component" value="Unassembled WGS sequence"/>
</dbReference>
<dbReference type="GO" id="GO:0005576">
    <property type="term" value="C:extracellular region"/>
    <property type="evidence" value="ECO:0007669"/>
    <property type="project" value="InterPro"/>
</dbReference>
<reference evidence="3" key="1">
    <citation type="journal article" date="2008" name="Insect Biochem. Mol. Biol.">
        <title>The genome of a lepidopteran model insect, the silkworm Bombyx mori.</title>
        <authorList>
            <consortium name="International Silkworm Genome Consortium"/>
        </authorList>
    </citation>
    <scope>NUCLEOTIDE SEQUENCE [LARGE SCALE GENOMIC DNA]</scope>
    <source>
        <strain evidence="3">p50T</strain>
    </source>
</reference>
<feature type="chain" id="PRO_5035738471" description="Fibrohexamerin-like" evidence="1">
    <location>
        <begin position="19"/>
        <end position="235"/>
    </location>
</feature>
<evidence type="ECO:0000256" key="1">
    <source>
        <dbReference type="SAM" id="SignalP"/>
    </source>
</evidence>
<dbReference type="GO" id="GO:0005198">
    <property type="term" value="F:structural molecule activity"/>
    <property type="evidence" value="ECO:0007669"/>
    <property type="project" value="InterPro"/>
</dbReference>
<organism evidence="2 3">
    <name type="scientific">Bombyx mori</name>
    <name type="common">Silk moth</name>
    <dbReference type="NCBI Taxonomy" id="7091"/>
    <lineage>
        <taxon>Eukaryota</taxon>
        <taxon>Metazoa</taxon>
        <taxon>Ecdysozoa</taxon>
        <taxon>Arthropoda</taxon>
        <taxon>Hexapoda</taxon>
        <taxon>Insecta</taxon>
        <taxon>Pterygota</taxon>
        <taxon>Neoptera</taxon>
        <taxon>Endopterygota</taxon>
        <taxon>Lepidoptera</taxon>
        <taxon>Glossata</taxon>
        <taxon>Ditrysia</taxon>
        <taxon>Bombycoidea</taxon>
        <taxon>Bombycidae</taxon>
        <taxon>Bombycinae</taxon>
        <taxon>Bombyx</taxon>
    </lineage>
</organism>
<name>A0A8R2R443_BOMMO</name>
<keyword evidence="3" id="KW-1185">Reference proteome</keyword>
<sequence>MKYKLCLFLSSLLNLIAAKTAPCEELDPADDPKNIVRPCPNFGLDCIREYFSKNSQCQIVYGPVPDPLYYGHYKVDIPNSNVTLDFSDVNVGGLNGNIVEFYINTETQKLVLAIETPSLRLYTEDALFQYNRKAKEPIERSDYLEVKYGRVTFTAVFHRLHNLDLSSADVNSYVENASPQFELGPCIDPSSDTEAQNEFRKLMSSFRDDLRELFSLQGQIFMTSYIQYNICDFGC</sequence>
<accession>A0A8R2R443</accession>
<proteinExistence type="predicted"/>
<protein>
    <recommendedName>
        <fullName evidence="4">Fibrohexamerin-like</fullName>
    </recommendedName>
</protein>
<dbReference type="GeneID" id="110386211"/>
<feature type="signal peptide" evidence="1">
    <location>
        <begin position="1"/>
        <end position="18"/>
    </location>
</feature>
<dbReference type="EnsemblMetazoa" id="XM_038015293.1">
    <property type="protein sequence ID" value="XP_037871221.1"/>
    <property type="gene ID" value="LOC110386211"/>
</dbReference>
<evidence type="ECO:0008006" key="4">
    <source>
        <dbReference type="Google" id="ProtNLM"/>
    </source>
</evidence>
<dbReference type="KEGG" id="bmor:110386211"/>
<evidence type="ECO:0000313" key="3">
    <source>
        <dbReference type="Proteomes" id="UP000005204"/>
    </source>
</evidence>